<sequence length="138" mass="16028">MMDHVLTRLPIKSVFRFKFVSRLWYSTILCLNLLLSTSNYVHFLAHHPPSNASIKSRHDFYLFCCDDEEMMIKLFLILASEGLVKVCCDSYQWLGDLSLVGSYNGLRWLASLSGLLHDSKPDSQGLTRFSVWIHFERH</sequence>
<accession>A0A7C8ZHD6</accession>
<evidence type="ECO:0000259" key="1">
    <source>
        <dbReference type="Pfam" id="PF00646"/>
    </source>
</evidence>
<dbReference type="AlphaFoldDB" id="A0A7C8ZHD6"/>
<reference evidence="2" key="1">
    <citation type="journal article" date="2013" name="J. Plant Res.">
        <title>Effect of fungi and light on seed germination of three Opuntia species from semiarid lands of central Mexico.</title>
        <authorList>
            <person name="Delgado-Sanchez P."/>
            <person name="Jimenez-Bremont J.F."/>
            <person name="Guerrero-Gonzalez Mde L."/>
            <person name="Flores J."/>
        </authorList>
    </citation>
    <scope>NUCLEOTIDE SEQUENCE</scope>
    <source>
        <tissue evidence="2">Cladode</tissue>
    </source>
</reference>
<evidence type="ECO:0000313" key="2">
    <source>
        <dbReference type="EMBL" id="MBA4643219.1"/>
    </source>
</evidence>
<dbReference type="SUPFAM" id="SSF81383">
    <property type="entry name" value="F-box domain"/>
    <property type="match status" value="1"/>
</dbReference>
<dbReference type="EMBL" id="GISG01132457">
    <property type="protein sequence ID" value="MBA4643219.1"/>
    <property type="molecule type" value="Transcribed_RNA"/>
</dbReference>
<proteinExistence type="predicted"/>
<dbReference type="InterPro" id="IPR036047">
    <property type="entry name" value="F-box-like_dom_sf"/>
</dbReference>
<protein>
    <recommendedName>
        <fullName evidence="1">F-box domain-containing protein</fullName>
    </recommendedName>
</protein>
<dbReference type="InterPro" id="IPR001810">
    <property type="entry name" value="F-box_dom"/>
</dbReference>
<reference evidence="2" key="2">
    <citation type="submission" date="2020-07" db="EMBL/GenBank/DDBJ databases">
        <authorList>
            <person name="Vera ALvarez R."/>
            <person name="Arias-Moreno D.M."/>
            <person name="Jimenez-Jacinto V."/>
            <person name="Jimenez-Bremont J.F."/>
            <person name="Swaminathan K."/>
            <person name="Moose S.P."/>
            <person name="Guerrero-Gonzalez M.L."/>
            <person name="Marino-Ramirez L."/>
            <person name="Landsman D."/>
            <person name="Rodriguez-Kessler M."/>
            <person name="Delgado-Sanchez P."/>
        </authorList>
    </citation>
    <scope>NUCLEOTIDE SEQUENCE</scope>
    <source>
        <tissue evidence="2">Cladode</tissue>
    </source>
</reference>
<feature type="domain" description="F-box" evidence="1">
    <location>
        <begin position="3"/>
        <end position="33"/>
    </location>
</feature>
<dbReference type="Pfam" id="PF00646">
    <property type="entry name" value="F-box"/>
    <property type="match status" value="1"/>
</dbReference>
<name>A0A7C8ZHD6_OPUST</name>
<organism evidence="2">
    <name type="scientific">Opuntia streptacantha</name>
    <name type="common">Prickly pear cactus</name>
    <name type="synonym">Opuntia cardona</name>
    <dbReference type="NCBI Taxonomy" id="393608"/>
    <lineage>
        <taxon>Eukaryota</taxon>
        <taxon>Viridiplantae</taxon>
        <taxon>Streptophyta</taxon>
        <taxon>Embryophyta</taxon>
        <taxon>Tracheophyta</taxon>
        <taxon>Spermatophyta</taxon>
        <taxon>Magnoliopsida</taxon>
        <taxon>eudicotyledons</taxon>
        <taxon>Gunneridae</taxon>
        <taxon>Pentapetalae</taxon>
        <taxon>Caryophyllales</taxon>
        <taxon>Cactineae</taxon>
        <taxon>Cactaceae</taxon>
        <taxon>Opuntioideae</taxon>
        <taxon>Opuntia</taxon>
    </lineage>
</organism>